<proteinExistence type="predicted"/>
<dbReference type="PRINTS" id="PR01415">
    <property type="entry name" value="ANKYRIN"/>
</dbReference>
<reference evidence="7" key="4">
    <citation type="journal article" date="2016" name="Gigascience">
        <title>De novo construction of an expanded transcriptome assembly for the western tarnished plant bug, Lygus hesperus.</title>
        <authorList>
            <person name="Tassone E.E."/>
            <person name="Geib S.M."/>
            <person name="Hall B."/>
            <person name="Fabrick J.A."/>
            <person name="Brent C.S."/>
            <person name="Hull J.J."/>
        </authorList>
    </citation>
    <scope>NUCLEOTIDE SEQUENCE</scope>
</reference>
<dbReference type="PANTHER" id="PTHR46680">
    <property type="entry name" value="NF-KAPPA-B INHIBITOR ALPHA"/>
    <property type="match status" value="1"/>
</dbReference>
<feature type="repeat" description="ANK" evidence="3">
    <location>
        <begin position="156"/>
        <end position="188"/>
    </location>
</feature>
<evidence type="ECO:0000313" key="7">
    <source>
        <dbReference type="EMBL" id="JAQ12959.1"/>
    </source>
</evidence>
<reference evidence="5" key="2">
    <citation type="submission" date="2014-07" db="EMBL/GenBank/DDBJ databases">
        <authorList>
            <person name="Hull J."/>
        </authorList>
    </citation>
    <scope>NUCLEOTIDE SEQUENCE</scope>
</reference>
<dbReference type="PROSITE" id="PS50297">
    <property type="entry name" value="ANK_REP_REGION"/>
    <property type="match status" value="3"/>
</dbReference>
<evidence type="ECO:0000256" key="1">
    <source>
        <dbReference type="ARBA" id="ARBA00022737"/>
    </source>
</evidence>
<dbReference type="AlphaFoldDB" id="A0A0A9WQD0"/>
<dbReference type="InterPro" id="IPR051070">
    <property type="entry name" value="NF-kappa-B_inhibitor"/>
</dbReference>
<keyword evidence="2 3" id="KW-0040">ANK repeat</keyword>
<dbReference type="SMART" id="SM00248">
    <property type="entry name" value="ANK"/>
    <property type="match status" value="5"/>
</dbReference>
<reference evidence="5" key="1">
    <citation type="journal article" date="2014" name="PLoS ONE">
        <title>Transcriptome-Based Identification of ABC Transporters in the Western Tarnished Plant Bug Lygus hesperus.</title>
        <authorList>
            <person name="Hull J.J."/>
            <person name="Chaney K."/>
            <person name="Geib S.M."/>
            <person name="Fabrick J.A."/>
            <person name="Brent C.S."/>
            <person name="Walsh D."/>
            <person name="Lavine L.C."/>
        </authorList>
    </citation>
    <scope>NUCLEOTIDE SEQUENCE</scope>
</reference>
<evidence type="ECO:0000256" key="4">
    <source>
        <dbReference type="SAM" id="MobiDB-lite"/>
    </source>
</evidence>
<sequence length="373" mass="41035">MSHNKSSDKDSFYDSGRADSGFLSGALNSELISGEIPPEETPRDGKSGSSRADHNEDKNMDKGKDDYMRLDSGVDLVSDQMSDLYIEEEAEIPAVQISLAVTAADKEEPSWQLYFQQDDEGDTQLHIAIIHGFIEVVFNLVRMVPSPEYLNIRNDLRQTALHLAVLTSQPRILRRLIVAGADPGQADRNGNTPLHLATYAGDAQCVRALTEKVASHEVSAAQLRYTPTCPRKIPSLADMVNYEGLTSVHLAAMSGHFGILKHLVKCGADVDAREWKSGRTVLHLAAEVGNDTLAVLLLRELMADPDMPNYAGRTAYHVGRRNTQFLKTLVAHGATPEPEYFTSDEEDDDIDDLQSFDNGFRDLVGQGRLINAA</sequence>
<dbReference type="InterPro" id="IPR036770">
    <property type="entry name" value="Ankyrin_rpt-contain_sf"/>
</dbReference>
<name>A0A0A9WQD0_LYGHE</name>
<reference evidence="6" key="3">
    <citation type="submission" date="2014-09" db="EMBL/GenBank/DDBJ databases">
        <authorList>
            <person name="Magalhaes I.L.F."/>
            <person name="Oliveira U."/>
            <person name="Santos F.R."/>
            <person name="Vidigal T.H.D.A."/>
            <person name="Brescovit A.D."/>
            <person name="Santos A.J."/>
        </authorList>
    </citation>
    <scope>NUCLEOTIDE SEQUENCE</scope>
</reference>
<dbReference type="GO" id="GO:0051059">
    <property type="term" value="F:NF-kappaB binding"/>
    <property type="evidence" value="ECO:0007669"/>
    <property type="project" value="TreeGrafter"/>
</dbReference>
<feature type="region of interest" description="Disordered" evidence="4">
    <location>
        <begin position="24"/>
        <end position="67"/>
    </location>
</feature>
<dbReference type="Pfam" id="PF12796">
    <property type="entry name" value="Ank_2"/>
    <property type="match status" value="1"/>
</dbReference>
<dbReference type="InterPro" id="IPR002110">
    <property type="entry name" value="Ankyrin_rpt"/>
</dbReference>
<accession>A0A0A9WQD0</accession>
<feature type="repeat" description="ANK" evidence="3">
    <location>
        <begin position="243"/>
        <end position="275"/>
    </location>
</feature>
<evidence type="ECO:0000256" key="3">
    <source>
        <dbReference type="PROSITE-ProRule" id="PRU00023"/>
    </source>
</evidence>
<dbReference type="PANTHER" id="PTHR46680:SF3">
    <property type="entry name" value="NF-KAPPA-B INHIBITOR CACTUS"/>
    <property type="match status" value="1"/>
</dbReference>
<dbReference type="PROSITE" id="PS50088">
    <property type="entry name" value="ANK_REPEAT"/>
    <property type="match status" value="4"/>
</dbReference>
<feature type="compositionally biased region" description="Basic and acidic residues" evidence="4">
    <location>
        <begin position="40"/>
        <end position="67"/>
    </location>
</feature>
<evidence type="ECO:0000256" key="2">
    <source>
        <dbReference type="ARBA" id="ARBA00023043"/>
    </source>
</evidence>
<gene>
    <name evidence="5" type="primary">cact</name>
    <name evidence="7" type="synonym">cact_1</name>
    <name evidence="5" type="ORF">CM83_35417</name>
    <name evidence="7" type="ORF">g.40605</name>
</gene>
<evidence type="ECO:0000313" key="5">
    <source>
        <dbReference type="EMBL" id="JAG10009.1"/>
    </source>
</evidence>
<evidence type="ECO:0000313" key="6">
    <source>
        <dbReference type="EMBL" id="JAG59647.1"/>
    </source>
</evidence>
<feature type="repeat" description="ANK" evidence="3">
    <location>
        <begin position="189"/>
        <end position="221"/>
    </location>
</feature>
<keyword evidence="1" id="KW-0677">Repeat</keyword>
<protein>
    <submittedName>
        <fullName evidence="5">NF-kappa-B inhibitor cactus</fullName>
    </submittedName>
</protein>
<dbReference type="GO" id="GO:0071356">
    <property type="term" value="P:cellular response to tumor necrosis factor"/>
    <property type="evidence" value="ECO:0007669"/>
    <property type="project" value="TreeGrafter"/>
</dbReference>
<dbReference type="GO" id="GO:0005829">
    <property type="term" value="C:cytosol"/>
    <property type="evidence" value="ECO:0007669"/>
    <property type="project" value="TreeGrafter"/>
</dbReference>
<dbReference type="Gene3D" id="1.25.40.20">
    <property type="entry name" value="Ankyrin repeat-containing domain"/>
    <property type="match status" value="1"/>
</dbReference>
<feature type="repeat" description="ANK" evidence="3">
    <location>
        <begin position="277"/>
        <end position="310"/>
    </location>
</feature>
<organism evidence="5">
    <name type="scientific">Lygus hesperus</name>
    <name type="common">Western plant bug</name>
    <dbReference type="NCBI Taxonomy" id="30085"/>
    <lineage>
        <taxon>Eukaryota</taxon>
        <taxon>Metazoa</taxon>
        <taxon>Ecdysozoa</taxon>
        <taxon>Arthropoda</taxon>
        <taxon>Hexapoda</taxon>
        <taxon>Insecta</taxon>
        <taxon>Pterygota</taxon>
        <taxon>Neoptera</taxon>
        <taxon>Paraneoptera</taxon>
        <taxon>Hemiptera</taxon>
        <taxon>Heteroptera</taxon>
        <taxon>Panheteroptera</taxon>
        <taxon>Cimicomorpha</taxon>
        <taxon>Miridae</taxon>
        <taxon>Mirini</taxon>
        <taxon>Lygus</taxon>
    </lineage>
</organism>
<dbReference type="EMBL" id="GDHC01005670">
    <property type="protein sequence ID" value="JAQ12959.1"/>
    <property type="molecule type" value="Transcribed_RNA"/>
</dbReference>
<dbReference type="EMBL" id="GBRD01006174">
    <property type="protein sequence ID" value="JAG59647.1"/>
    <property type="molecule type" value="Transcribed_RNA"/>
</dbReference>
<dbReference type="EMBL" id="GBHO01033595">
    <property type="protein sequence ID" value="JAG10009.1"/>
    <property type="molecule type" value="Transcribed_RNA"/>
</dbReference>
<dbReference type="SUPFAM" id="SSF48403">
    <property type="entry name" value="Ankyrin repeat"/>
    <property type="match status" value="1"/>
</dbReference>
<dbReference type="Pfam" id="PF00023">
    <property type="entry name" value="Ank"/>
    <property type="match status" value="1"/>
</dbReference>